<evidence type="ECO:0000259" key="2">
    <source>
        <dbReference type="Pfam" id="PF01882"/>
    </source>
</evidence>
<dbReference type="PANTHER" id="PTHR34351">
    <property type="entry name" value="SLR1927 PROTEIN-RELATED"/>
    <property type="match status" value="1"/>
</dbReference>
<keyword evidence="1" id="KW-0472">Membrane</keyword>
<comment type="caution">
    <text evidence="3">The sequence shown here is derived from an EMBL/GenBank/DDBJ whole genome shotgun (WGS) entry which is preliminary data.</text>
</comment>
<dbReference type="Proteomes" id="UP000053797">
    <property type="component" value="Unassembled WGS sequence"/>
</dbReference>
<name>A0A0V8GFB0_9BACL</name>
<dbReference type="Pfam" id="PF01882">
    <property type="entry name" value="DUF58"/>
    <property type="match status" value="1"/>
</dbReference>
<dbReference type="InterPro" id="IPR002881">
    <property type="entry name" value="DUF58"/>
</dbReference>
<evidence type="ECO:0000313" key="4">
    <source>
        <dbReference type="Proteomes" id="UP000053797"/>
    </source>
</evidence>
<proteinExistence type="predicted"/>
<keyword evidence="1" id="KW-1133">Transmembrane helix</keyword>
<feature type="transmembrane region" description="Helical" evidence="1">
    <location>
        <begin position="6"/>
        <end position="24"/>
    </location>
</feature>
<dbReference type="PANTHER" id="PTHR34351:SF2">
    <property type="entry name" value="DUF58 DOMAIN-CONTAINING PROTEIN"/>
    <property type="match status" value="1"/>
</dbReference>
<feature type="domain" description="DUF58" evidence="2">
    <location>
        <begin position="201"/>
        <end position="243"/>
    </location>
</feature>
<reference evidence="3 4" key="1">
    <citation type="journal article" date="2015" name="Int. J. Syst. Evol. Microbiol.">
        <title>Exiguobacterium enclense sp. nov., isolated from sediment.</title>
        <authorList>
            <person name="Dastager S.G."/>
            <person name="Mawlankar R."/>
            <person name="Sonalkar V.V."/>
            <person name="Thorat M.N."/>
            <person name="Mual P."/>
            <person name="Verma A."/>
            <person name="Krishnamurthi S."/>
            <person name="Tang S.K."/>
            <person name="Li W.J."/>
        </authorList>
    </citation>
    <scope>NUCLEOTIDE SEQUENCE [LARGE SCALE GENOMIC DNA]</scope>
    <source>
        <strain evidence="3 4">NIO-1109</strain>
    </source>
</reference>
<evidence type="ECO:0000256" key="1">
    <source>
        <dbReference type="SAM" id="Phobius"/>
    </source>
</evidence>
<sequence length="360" mass="41130">MTKWQIGWRYAVLLLTTVALWTYARVDGGNVASLLFYVMAGLTVYWTLFLVWPVTQALATREVSNKMLVAGTDIPVSLRVRRRFPFLVGAVEVTEAIPNELSEEKLDISRPLRAHYRKTEQIDYTIPSIRRGVYQIPGCIVEITDPFGLFKRKRMFPVETYLAIEPSRLAVQLPHEEDRGDGGISPVSLDLRQSSFTVVGVREYVSGDRMNQIDWKATAKRQGLMTKTFEREQERETTIVFDEGTEAGEAFERVISMLAEATDQLNKRRLSYRIHLVGHAVQSLSLPLEGAKLTHYLMTAQPSRTRTFIESWEYSSKALRLSGNVLFITPDLESNNELWISKINQEATVHVYTPERRGVR</sequence>
<dbReference type="AlphaFoldDB" id="A0A0V8GFB0"/>
<dbReference type="RefSeq" id="WP_058265594.1">
    <property type="nucleotide sequence ID" value="NZ_FMYN01000003.1"/>
</dbReference>
<protein>
    <recommendedName>
        <fullName evidence="2">DUF58 domain-containing protein</fullName>
    </recommendedName>
</protein>
<evidence type="ECO:0000313" key="3">
    <source>
        <dbReference type="EMBL" id="KSU48948.1"/>
    </source>
</evidence>
<dbReference type="EMBL" id="LNQL01000003">
    <property type="protein sequence ID" value="KSU48948.1"/>
    <property type="molecule type" value="Genomic_DNA"/>
</dbReference>
<keyword evidence="1" id="KW-0812">Transmembrane</keyword>
<organism evidence="3 4">
    <name type="scientific">Exiguobacterium indicum</name>
    <dbReference type="NCBI Taxonomy" id="296995"/>
    <lineage>
        <taxon>Bacteria</taxon>
        <taxon>Bacillati</taxon>
        <taxon>Bacillota</taxon>
        <taxon>Bacilli</taxon>
        <taxon>Bacillales</taxon>
        <taxon>Bacillales Family XII. Incertae Sedis</taxon>
        <taxon>Exiguobacterium</taxon>
    </lineage>
</organism>
<accession>A0A0V8GFB0</accession>
<feature type="transmembrane region" description="Helical" evidence="1">
    <location>
        <begin position="31"/>
        <end position="52"/>
    </location>
</feature>
<dbReference type="OrthoDB" id="140416at2"/>
<gene>
    <name evidence="3" type="ORF">AS033_11520</name>
</gene>